<comment type="caution">
    <text evidence="2">The sequence shown here is derived from an EMBL/GenBank/DDBJ whole genome shotgun (WGS) entry which is preliminary data.</text>
</comment>
<dbReference type="InterPro" id="IPR009683">
    <property type="entry name" value="Extensin-like_C"/>
</dbReference>
<name>V4TNT0_9HYPH</name>
<dbReference type="EMBL" id="AWXZ01000007">
    <property type="protein sequence ID" value="ESR27348.1"/>
    <property type="molecule type" value="Genomic_DNA"/>
</dbReference>
<dbReference type="AlphaFoldDB" id="V4TNT0"/>
<dbReference type="Pfam" id="PF06904">
    <property type="entry name" value="Extensin-like_C"/>
    <property type="match status" value="1"/>
</dbReference>
<evidence type="ECO:0000259" key="1">
    <source>
        <dbReference type="Pfam" id="PF06904"/>
    </source>
</evidence>
<accession>V4TNT0</accession>
<organism evidence="2 3">
    <name type="scientific">Lutibaculum baratangense AMV1</name>
    <dbReference type="NCBI Taxonomy" id="631454"/>
    <lineage>
        <taxon>Bacteria</taxon>
        <taxon>Pseudomonadati</taxon>
        <taxon>Pseudomonadota</taxon>
        <taxon>Alphaproteobacteria</taxon>
        <taxon>Hyphomicrobiales</taxon>
        <taxon>Tepidamorphaceae</taxon>
        <taxon>Lutibaculum</taxon>
    </lineage>
</organism>
<evidence type="ECO:0000313" key="2">
    <source>
        <dbReference type="EMBL" id="ESR27348.1"/>
    </source>
</evidence>
<dbReference type="OrthoDB" id="9809788at2"/>
<feature type="domain" description="Extensin-like C-terminal" evidence="1">
    <location>
        <begin position="40"/>
        <end position="219"/>
    </location>
</feature>
<dbReference type="STRING" id="631454.N177_0327"/>
<sequence length="219" mass="24057">MNAHHVLAGLVGLAVLVTGCSTSKIGSRDDAWRREAEAICVAKDSIADSRYVQRIKRLDGEGTCGIHYPLKAYAATDGHVGFNAPITANCNVLSAFDGWINHVVQPAAGQLYGTRVTEVKLMGSYSCRNRNNSRKGKISEHAFGNAIDVAGFQLADGRFISVKNDWRSDPWAQAFLRITHQGACEIFTTVIGPDGDRYHQDHLHLDLARHGTKGYRYCK</sequence>
<evidence type="ECO:0000313" key="3">
    <source>
        <dbReference type="Proteomes" id="UP000017819"/>
    </source>
</evidence>
<dbReference type="Proteomes" id="UP000017819">
    <property type="component" value="Unassembled WGS sequence"/>
</dbReference>
<reference evidence="2 3" key="1">
    <citation type="journal article" date="2014" name="Genome Announc.">
        <title>Draft Genome Sequence of Lutibaculum baratangense Strain AMV1T, Isolated from a Mud Volcano in Andamans, India.</title>
        <authorList>
            <person name="Singh A."/>
            <person name="Sreenivas A."/>
            <person name="Sathyanarayana Reddy G."/>
            <person name="Pinnaka A.K."/>
            <person name="Shivaji S."/>
        </authorList>
    </citation>
    <scope>NUCLEOTIDE SEQUENCE [LARGE SCALE GENOMIC DNA]</scope>
    <source>
        <strain evidence="2 3">AMV1</strain>
    </source>
</reference>
<keyword evidence="3" id="KW-1185">Reference proteome</keyword>
<dbReference type="RefSeq" id="WP_023430484.1">
    <property type="nucleotide sequence ID" value="NZ_AWXZ01000007.1"/>
</dbReference>
<dbReference type="eggNOG" id="COG3921">
    <property type="taxonomic scope" value="Bacteria"/>
</dbReference>
<proteinExistence type="predicted"/>
<gene>
    <name evidence="2" type="ORF">N177_0327</name>
</gene>
<protein>
    <recommendedName>
        <fullName evidence="1">Extensin-like C-terminal domain-containing protein</fullName>
    </recommendedName>
</protein>